<feature type="compositionally biased region" description="Acidic residues" evidence="6">
    <location>
        <begin position="230"/>
        <end position="240"/>
    </location>
</feature>
<feature type="region of interest" description="Disordered" evidence="6">
    <location>
        <begin position="175"/>
        <end position="293"/>
    </location>
</feature>
<dbReference type="InterPro" id="IPR036576">
    <property type="entry name" value="WRKY_dom_sf"/>
</dbReference>
<comment type="subcellular location">
    <subcellularLocation>
        <location evidence="1">Nucleus</location>
    </subcellularLocation>
</comment>
<evidence type="ECO:0000313" key="8">
    <source>
        <dbReference type="EMBL" id="WVZ71513.1"/>
    </source>
</evidence>
<sequence>METTKPAAERHRHQDDHVVHEDEAQQQPEGADDAAMEHGGVLTLQRGATNLFGRRRHDEDDGAPRREIREVDFFSRDSGAWRRDDGGGGRGIPGYGGGRDDVNIGLDLLPTATGGTTRAGDDVTAAAANDHKMEASSAVAAELRRVVEENRRLRGMLEELTRSYGTLYQQLLQVTQHHTHHQHPDLMSNRSSLSQHTHLTPVGASTNTGTRQLLESRASSMAQPHAEAAGAEDEASDEAGEASPSLSNAGNNDGDAKRKVFQDGTAPPRENGEQQASTAELPGRKARVSVRARSEAPMISDGCQWRKYGQKMAKGNPCPRAYYRCTMAVACPVRKQVQRCAEDKSILVTTYEGHHNHPLPPAATTMANTTSAAAAMLLSGPATSRDGALLGHPAALFHHHASIPYASTMATLSASAPFPTITLDLTQPPPPGAAAGIGGGLLPHHGIQQRPPPVTYGIHPAAAAPAMPFPVPSPLAMFLPPQRATTMPAGLHQVTRQQQQSVMETVTAAITADPNFTTALAAAISSVIAGGGPPHQAQPTPRGSNVVGANEEEANGGGVASGGAAEAPPTAAAAGAHPASGSPRLATQSCTTSTT</sequence>
<dbReference type="Pfam" id="PF03106">
    <property type="entry name" value="WRKY"/>
    <property type="match status" value="1"/>
</dbReference>
<feature type="compositionally biased region" description="Polar residues" evidence="6">
    <location>
        <begin position="188"/>
        <end position="222"/>
    </location>
</feature>
<dbReference type="Proteomes" id="UP001341281">
    <property type="component" value="Chromosome 04"/>
</dbReference>
<dbReference type="InterPro" id="IPR044810">
    <property type="entry name" value="WRKY_plant"/>
</dbReference>
<dbReference type="GO" id="GO:0003700">
    <property type="term" value="F:DNA-binding transcription factor activity"/>
    <property type="evidence" value="ECO:0007669"/>
    <property type="project" value="InterPro"/>
</dbReference>
<keyword evidence="3" id="KW-0238">DNA-binding</keyword>
<proteinExistence type="predicted"/>
<dbReference type="Gene3D" id="2.20.25.80">
    <property type="entry name" value="WRKY domain"/>
    <property type="match status" value="1"/>
</dbReference>
<keyword evidence="2" id="KW-0805">Transcription regulation</keyword>
<keyword evidence="9" id="KW-1185">Reference proteome</keyword>
<dbReference type="PANTHER" id="PTHR31429">
    <property type="entry name" value="WRKY TRANSCRIPTION FACTOR 36-RELATED"/>
    <property type="match status" value="1"/>
</dbReference>
<dbReference type="EMBL" id="CP144748">
    <property type="protein sequence ID" value="WVZ71513.1"/>
    <property type="molecule type" value="Genomic_DNA"/>
</dbReference>
<dbReference type="GO" id="GO:0005634">
    <property type="term" value="C:nucleus"/>
    <property type="evidence" value="ECO:0007669"/>
    <property type="project" value="UniProtKB-SubCell"/>
</dbReference>
<evidence type="ECO:0000313" key="9">
    <source>
        <dbReference type="Proteomes" id="UP001341281"/>
    </source>
</evidence>
<dbReference type="PROSITE" id="PS50811">
    <property type="entry name" value="WRKY"/>
    <property type="match status" value="1"/>
</dbReference>
<dbReference type="SMART" id="SM00774">
    <property type="entry name" value="WRKY"/>
    <property type="match status" value="1"/>
</dbReference>
<feature type="region of interest" description="Disordered" evidence="6">
    <location>
        <begin position="1"/>
        <end position="37"/>
    </location>
</feature>
<name>A0AAQ3TDJ6_PASNO</name>
<protein>
    <recommendedName>
        <fullName evidence="7">WRKY domain-containing protein</fullName>
    </recommendedName>
</protein>
<feature type="compositionally biased region" description="Basic and acidic residues" evidence="6">
    <location>
        <begin position="7"/>
        <end position="23"/>
    </location>
</feature>
<evidence type="ECO:0000256" key="1">
    <source>
        <dbReference type="ARBA" id="ARBA00004123"/>
    </source>
</evidence>
<dbReference type="PANTHER" id="PTHR31429:SF59">
    <property type="entry name" value="WRKY TRANSCRIPTION FACTOR 47-RELATED"/>
    <property type="match status" value="1"/>
</dbReference>
<feature type="region of interest" description="Disordered" evidence="6">
    <location>
        <begin position="531"/>
        <end position="595"/>
    </location>
</feature>
<dbReference type="InterPro" id="IPR003657">
    <property type="entry name" value="WRKY_dom"/>
</dbReference>
<reference evidence="8 9" key="1">
    <citation type="submission" date="2024-02" db="EMBL/GenBank/DDBJ databases">
        <title>High-quality chromosome-scale genome assembly of Pensacola bahiagrass (Paspalum notatum Flugge var. saurae).</title>
        <authorList>
            <person name="Vega J.M."/>
            <person name="Podio M."/>
            <person name="Orjuela J."/>
            <person name="Siena L.A."/>
            <person name="Pessino S.C."/>
            <person name="Combes M.C."/>
            <person name="Mariac C."/>
            <person name="Albertini E."/>
            <person name="Pupilli F."/>
            <person name="Ortiz J.P.A."/>
            <person name="Leblanc O."/>
        </authorList>
    </citation>
    <scope>NUCLEOTIDE SEQUENCE [LARGE SCALE GENOMIC DNA]</scope>
    <source>
        <strain evidence="8">R1</strain>
        <tissue evidence="8">Leaf</tissue>
    </source>
</reference>
<dbReference type="AlphaFoldDB" id="A0AAQ3TDJ6"/>
<evidence type="ECO:0000259" key="7">
    <source>
        <dbReference type="PROSITE" id="PS50811"/>
    </source>
</evidence>
<gene>
    <name evidence="8" type="ORF">U9M48_020092</name>
</gene>
<evidence type="ECO:0000256" key="4">
    <source>
        <dbReference type="ARBA" id="ARBA00023163"/>
    </source>
</evidence>
<feature type="domain" description="WRKY" evidence="7">
    <location>
        <begin position="294"/>
        <end position="360"/>
    </location>
</feature>
<feature type="compositionally biased region" description="Low complexity" evidence="6">
    <location>
        <begin position="562"/>
        <end position="583"/>
    </location>
</feature>
<keyword evidence="5" id="KW-0539">Nucleus</keyword>
<keyword evidence="4" id="KW-0804">Transcription</keyword>
<dbReference type="GO" id="GO:0043565">
    <property type="term" value="F:sequence-specific DNA binding"/>
    <property type="evidence" value="ECO:0007669"/>
    <property type="project" value="InterPro"/>
</dbReference>
<evidence type="ECO:0000256" key="6">
    <source>
        <dbReference type="SAM" id="MobiDB-lite"/>
    </source>
</evidence>
<feature type="compositionally biased region" description="Polar residues" evidence="6">
    <location>
        <begin position="585"/>
        <end position="595"/>
    </location>
</feature>
<evidence type="ECO:0000256" key="3">
    <source>
        <dbReference type="ARBA" id="ARBA00023125"/>
    </source>
</evidence>
<dbReference type="FunFam" id="2.20.25.80:FF:000002">
    <property type="entry name" value="probable WRKY transcription factor 31"/>
    <property type="match status" value="1"/>
</dbReference>
<evidence type="ECO:0000256" key="5">
    <source>
        <dbReference type="ARBA" id="ARBA00023242"/>
    </source>
</evidence>
<dbReference type="SUPFAM" id="SSF118290">
    <property type="entry name" value="WRKY DNA-binding domain"/>
    <property type="match status" value="1"/>
</dbReference>
<organism evidence="8 9">
    <name type="scientific">Paspalum notatum var. saurae</name>
    <dbReference type="NCBI Taxonomy" id="547442"/>
    <lineage>
        <taxon>Eukaryota</taxon>
        <taxon>Viridiplantae</taxon>
        <taxon>Streptophyta</taxon>
        <taxon>Embryophyta</taxon>
        <taxon>Tracheophyta</taxon>
        <taxon>Spermatophyta</taxon>
        <taxon>Magnoliopsida</taxon>
        <taxon>Liliopsida</taxon>
        <taxon>Poales</taxon>
        <taxon>Poaceae</taxon>
        <taxon>PACMAD clade</taxon>
        <taxon>Panicoideae</taxon>
        <taxon>Andropogonodae</taxon>
        <taxon>Paspaleae</taxon>
        <taxon>Paspalinae</taxon>
        <taxon>Paspalum</taxon>
    </lineage>
</organism>
<evidence type="ECO:0000256" key="2">
    <source>
        <dbReference type="ARBA" id="ARBA00023015"/>
    </source>
</evidence>
<accession>A0AAQ3TDJ6</accession>